<dbReference type="Proteomes" id="UP000541969">
    <property type="component" value="Unassembled WGS sequence"/>
</dbReference>
<comment type="caution">
    <text evidence="2">The sequence shown here is derived from an EMBL/GenBank/DDBJ whole genome shotgun (WGS) entry which is preliminary data.</text>
</comment>
<dbReference type="AlphaFoldDB" id="A0A853CCC6"/>
<keyword evidence="2" id="KW-0418">Kinase</keyword>
<dbReference type="InterPro" id="IPR051678">
    <property type="entry name" value="AGP_Transferase"/>
</dbReference>
<evidence type="ECO:0000259" key="1">
    <source>
        <dbReference type="Pfam" id="PF01636"/>
    </source>
</evidence>
<dbReference type="Gene3D" id="3.30.200.20">
    <property type="entry name" value="Phosphorylase Kinase, domain 1"/>
    <property type="match status" value="1"/>
</dbReference>
<organism evidence="2 3">
    <name type="scientific">Petropleomorpha daqingensis</name>
    <dbReference type="NCBI Taxonomy" id="2026353"/>
    <lineage>
        <taxon>Bacteria</taxon>
        <taxon>Bacillati</taxon>
        <taxon>Actinomycetota</taxon>
        <taxon>Actinomycetes</taxon>
        <taxon>Geodermatophilales</taxon>
        <taxon>Geodermatophilaceae</taxon>
        <taxon>Petropleomorpha</taxon>
    </lineage>
</organism>
<dbReference type="SUPFAM" id="SSF56112">
    <property type="entry name" value="Protein kinase-like (PK-like)"/>
    <property type="match status" value="1"/>
</dbReference>
<dbReference type="Pfam" id="PF01636">
    <property type="entry name" value="APH"/>
    <property type="match status" value="1"/>
</dbReference>
<proteinExistence type="predicted"/>
<dbReference type="PANTHER" id="PTHR21310">
    <property type="entry name" value="AMINOGLYCOSIDE PHOSPHOTRANSFERASE-RELATED-RELATED"/>
    <property type="match status" value="1"/>
</dbReference>
<name>A0A853CCC6_9ACTN</name>
<dbReference type="PANTHER" id="PTHR21310:SF42">
    <property type="entry name" value="BIFUNCTIONAL AAC_APH"/>
    <property type="match status" value="1"/>
</dbReference>
<dbReference type="InterPro" id="IPR011009">
    <property type="entry name" value="Kinase-like_dom_sf"/>
</dbReference>
<dbReference type="Gene3D" id="3.90.1200.10">
    <property type="match status" value="1"/>
</dbReference>
<dbReference type="CDD" id="cd05155">
    <property type="entry name" value="APH_ChoK_like_1"/>
    <property type="match status" value="1"/>
</dbReference>
<dbReference type="RefSeq" id="WP_218859139.1">
    <property type="nucleotide sequence ID" value="NZ_JACBZT010000001.1"/>
</dbReference>
<sequence>MSTGRMHADEVGTDVDLVRRLLAGQFPQWAELPLRPVPSSGTDNALYRLGADMVVRLPRIGWAVTDVEAEQRRLRSLAPHLPLPIPEPLAAGAPGAGYPWSWSVYRWLAGEEARADRLPDPVGTAEALAGFVGTLHGIEVADPPAGGGRGGPLAARDAATRAAIAALDGELDSRAVTAVWEQALAAPVRDAPPVWVHADLAPGNLLLREGRVVAVLDFGALTVGDPAVDLLVAWNLFSGAARERYRAVLGVDDATWARGRGWAVSVALIALPYYRHTNPALVAQSWRTLREVLAG</sequence>
<reference evidence="2 3" key="1">
    <citation type="submission" date="2020-07" db="EMBL/GenBank/DDBJ databases">
        <title>Sequencing the genomes of 1000 actinobacteria strains.</title>
        <authorList>
            <person name="Klenk H.-P."/>
        </authorList>
    </citation>
    <scope>NUCLEOTIDE SEQUENCE [LARGE SCALE GENOMIC DNA]</scope>
    <source>
        <strain evidence="2 3">DSM 104001</strain>
    </source>
</reference>
<accession>A0A853CCC6</accession>
<dbReference type="InterPro" id="IPR002575">
    <property type="entry name" value="Aminoglycoside_PTrfase"/>
</dbReference>
<dbReference type="GO" id="GO:0016301">
    <property type="term" value="F:kinase activity"/>
    <property type="evidence" value="ECO:0007669"/>
    <property type="project" value="UniProtKB-KW"/>
</dbReference>
<protein>
    <submittedName>
        <fullName evidence="2">Aminoglycoside phosphotransferase (APT) family kinase protein</fullName>
    </submittedName>
</protein>
<gene>
    <name evidence="2" type="ORF">GGQ55_000550</name>
</gene>
<evidence type="ECO:0000313" key="2">
    <source>
        <dbReference type="EMBL" id="NYJ04272.1"/>
    </source>
</evidence>
<dbReference type="EMBL" id="JACBZT010000001">
    <property type="protein sequence ID" value="NYJ04272.1"/>
    <property type="molecule type" value="Genomic_DNA"/>
</dbReference>
<evidence type="ECO:0000313" key="3">
    <source>
        <dbReference type="Proteomes" id="UP000541969"/>
    </source>
</evidence>
<keyword evidence="2" id="KW-0808">Transferase</keyword>
<feature type="domain" description="Aminoglycoside phosphotransferase" evidence="1">
    <location>
        <begin position="38"/>
        <end position="262"/>
    </location>
</feature>
<keyword evidence="3" id="KW-1185">Reference proteome</keyword>